<comment type="caution">
    <text evidence="2">The sequence shown here is derived from an EMBL/GenBank/DDBJ whole genome shotgun (WGS) entry which is preliminary data.</text>
</comment>
<dbReference type="Proteomes" id="UP001189429">
    <property type="component" value="Unassembled WGS sequence"/>
</dbReference>
<reference evidence="2" key="1">
    <citation type="submission" date="2023-10" db="EMBL/GenBank/DDBJ databases">
        <authorList>
            <person name="Chen Y."/>
            <person name="Shah S."/>
            <person name="Dougan E. K."/>
            <person name="Thang M."/>
            <person name="Chan C."/>
        </authorList>
    </citation>
    <scope>NUCLEOTIDE SEQUENCE [LARGE SCALE GENOMIC DNA]</scope>
</reference>
<keyword evidence="3" id="KW-1185">Reference proteome</keyword>
<sequence length="152" mass="16621">MTTRQSFSYACSTCPPQLDAGVHGSAGVPSAGTPRVLPRGDTRQPHPSGEPRVVLPAEAVEGPEAGRGHLVRSLSGTDDGRLPRGRGHYDPGFLDDQRLRQGKHHTVLRLEGYQVSVIPFVRPRRLKEELNDQFRSAHLVRLRAAHGSPGWP</sequence>
<evidence type="ECO:0000256" key="1">
    <source>
        <dbReference type="SAM" id="MobiDB-lite"/>
    </source>
</evidence>
<proteinExistence type="predicted"/>
<evidence type="ECO:0000313" key="3">
    <source>
        <dbReference type="Proteomes" id="UP001189429"/>
    </source>
</evidence>
<gene>
    <name evidence="2" type="ORF">PCOR1329_LOCUS36983</name>
</gene>
<evidence type="ECO:0000313" key="2">
    <source>
        <dbReference type="EMBL" id="CAK0841919.1"/>
    </source>
</evidence>
<dbReference type="EMBL" id="CAUYUJ010014493">
    <property type="protein sequence ID" value="CAK0841919.1"/>
    <property type="molecule type" value="Genomic_DNA"/>
</dbReference>
<dbReference type="InterPro" id="IPR012388">
    <property type="entry name" value="CABLES1/2"/>
</dbReference>
<protein>
    <submittedName>
        <fullName evidence="2">Uncharacterized protein</fullName>
    </submittedName>
</protein>
<accession>A0ABN9T9S9</accession>
<dbReference type="PANTHER" id="PTHR22896:SF0">
    <property type="entry name" value="CYCLIN N-TERMINAL DOMAIN-CONTAINING PROTEIN"/>
    <property type="match status" value="1"/>
</dbReference>
<organism evidence="2 3">
    <name type="scientific">Prorocentrum cordatum</name>
    <dbReference type="NCBI Taxonomy" id="2364126"/>
    <lineage>
        <taxon>Eukaryota</taxon>
        <taxon>Sar</taxon>
        <taxon>Alveolata</taxon>
        <taxon>Dinophyceae</taxon>
        <taxon>Prorocentrales</taxon>
        <taxon>Prorocentraceae</taxon>
        <taxon>Prorocentrum</taxon>
    </lineage>
</organism>
<feature type="region of interest" description="Disordered" evidence="1">
    <location>
        <begin position="18"/>
        <end position="92"/>
    </location>
</feature>
<dbReference type="PANTHER" id="PTHR22896">
    <property type="entry name" value="CDK5 AND ABL1 ENZYME SUBSTRATE 1"/>
    <property type="match status" value="1"/>
</dbReference>
<name>A0ABN9T9S9_9DINO</name>